<evidence type="ECO:0000256" key="3">
    <source>
        <dbReference type="ARBA" id="ARBA00022448"/>
    </source>
</evidence>
<comment type="function">
    <text evidence="11">Part of the ABC transporter FtsEX involved in cellular division. Has ATPase activity. Essential for cell division and viability.</text>
</comment>
<keyword evidence="5 12" id="KW-0132">Cell division</keyword>
<comment type="catalytic activity">
    <reaction evidence="10">
        <text>ATP + H2O = ADP + phosphate + H(+)</text>
        <dbReference type="Rhea" id="RHEA:13065"/>
        <dbReference type="ChEBI" id="CHEBI:15377"/>
        <dbReference type="ChEBI" id="CHEBI:15378"/>
        <dbReference type="ChEBI" id="CHEBI:30616"/>
        <dbReference type="ChEBI" id="CHEBI:43474"/>
        <dbReference type="ChEBI" id="CHEBI:456216"/>
    </reaction>
</comment>
<evidence type="ECO:0000256" key="10">
    <source>
        <dbReference type="ARBA" id="ARBA00049360"/>
    </source>
</evidence>
<dbReference type="GO" id="GO:0005886">
    <property type="term" value="C:plasma membrane"/>
    <property type="evidence" value="ECO:0007669"/>
    <property type="project" value="UniProtKB-SubCell"/>
</dbReference>
<sequence length="232" mass="26024">MRMIELVNVSKQYDNKVWALKNISLRIEKGEFVYLVGPSGSGKSTLMKLLNRQEQATAGKVQVDQFKVDQLKRNQLHLLRRQVGIVFQDFCLLPQATVAENVAYALEVTGKSNKSIKKRVNEVLDLVNLRAKMNQLPSELSGGEQQRVAVARALANHPKILVADEPTGNLDPVNAVEIMHVLERINRQGTTVLMGTHNDTIVNTHPHRILQLHKGRLVRDIAVRGGQYESRA</sequence>
<evidence type="ECO:0000256" key="12">
    <source>
        <dbReference type="RuleBase" id="RU365094"/>
    </source>
</evidence>
<dbReference type="GO" id="GO:0022857">
    <property type="term" value="F:transmembrane transporter activity"/>
    <property type="evidence" value="ECO:0007669"/>
    <property type="project" value="TreeGrafter"/>
</dbReference>
<dbReference type="GO" id="GO:0051301">
    <property type="term" value="P:cell division"/>
    <property type="evidence" value="ECO:0007669"/>
    <property type="project" value="UniProtKB-UniRule"/>
</dbReference>
<keyword evidence="9 12" id="KW-0131">Cell cycle</keyword>
<dbReference type="GO" id="GO:0016887">
    <property type="term" value="F:ATP hydrolysis activity"/>
    <property type="evidence" value="ECO:0007669"/>
    <property type="project" value="InterPro"/>
</dbReference>
<comment type="subunit">
    <text evidence="12">Homodimer. Forms a membrane-associated complex with FtsX.</text>
</comment>
<dbReference type="PROSITE" id="PS50893">
    <property type="entry name" value="ABC_TRANSPORTER_2"/>
    <property type="match status" value="1"/>
</dbReference>
<evidence type="ECO:0000256" key="8">
    <source>
        <dbReference type="ARBA" id="ARBA00023136"/>
    </source>
</evidence>
<comment type="similarity">
    <text evidence="1 12">Belongs to the ABC transporter superfamily.</text>
</comment>
<dbReference type="PANTHER" id="PTHR24220:SF470">
    <property type="entry name" value="CELL DIVISION ATP-BINDING PROTEIN FTSE"/>
    <property type="match status" value="1"/>
</dbReference>
<dbReference type="InterPro" id="IPR003593">
    <property type="entry name" value="AAA+_ATPase"/>
</dbReference>
<dbReference type="AlphaFoldDB" id="A0AAJ1Q5J1"/>
<dbReference type="Gene3D" id="3.40.50.300">
    <property type="entry name" value="P-loop containing nucleotide triphosphate hydrolases"/>
    <property type="match status" value="1"/>
</dbReference>
<dbReference type="NCBIfam" id="TIGR02673">
    <property type="entry name" value="FtsE"/>
    <property type="match status" value="1"/>
</dbReference>
<dbReference type="InterPro" id="IPR027417">
    <property type="entry name" value="P-loop_NTPase"/>
</dbReference>
<evidence type="ECO:0000256" key="1">
    <source>
        <dbReference type="ARBA" id="ARBA00005417"/>
    </source>
</evidence>
<dbReference type="InterPro" id="IPR015854">
    <property type="entry name" value="ABC_transpr_LolD-like"/>
</dbReference>
<organism evidence="14 15">
    <name type="scientific">Facklamia hominis</name>
    <dbReference type="NCBI Taxonomy" id="178214"/>
    <lineage>
        <taxon>Bacteria</taxon>
        <taxon>Bacillati</taxon>
        <taxon>Bacillota</taxon>
        <taxon>Bacilli</taxon>
        <taxon>Lactobacillales</taxon>
        <taxon>Aerococcaceae</taxon>
        <taxon>Facklamia</taxon>
    </lineage>
</organism>
<dbReference type="InterPro" id="IPR005286">
    <property type="entry name" value="Cell_div_FtsE"/>
</dbReference>
<keyword evidence="3" id="KW-0813">Transport</keyword>
<name>A0AAJ1Q5J1_9LACT</name>
<evidence type="ECO:0000256" key="6">
    <source>
        <dbReference type="ARBA" id="ARBA00022741"/>
    </source>
</evidence>
<dbReference type="SMART" id="SM00382">
    <property type="entry name" value="AAA"/>
    <property type="match status" value="1"/>
</dbReference>
<comment type="subcellular location">
    <subcellularLocation>
        <location evidence="12">Cell membrane</location>
        <topology evidence="12">Peripheral membrane protein</topology>
        <orientation evidence="12">Cytoplasmic side</orientation>
    </subcellularLocation>
</comment>
<proteinExistence type="inferred from homology"/>
<keyword evidence="7 12" id="KW-0067">ATP-binding</keyword>
<keyword evidence="6 12" id="KW-0547">Nucleotide-binding</keyword>
<dbReference type="RefSeq" id="WP_196793082.1">
    <property type="nucleotide sequence ID" value="NZ_JASOOE010000004.1"/>
</dbReference>
<keyword evidence="8 12" id="KW-0472">Membrane</keyword>
<dbReference type="SUPFAM" id="SSF52540">
    <property type="entry name" value="P-loop containing nucleoside triphosphate hydrolases"/>
    <property type="match status" value="1"/>
</dbReference>
<accession>A0AAJ1Q5J1</accession>
<protein>
    <recommendedName>
        <fullName evidence="2 12">Cell division ATP-binding protein FtsE</fullName>
    </recommendedName>
</protein>
<dbReference type="FunFam" id="3.40.50.300:FF:000056">
    <property type="entry name" value="Cell division ATP-binding protein FtsE"/>
    <property type="match status" value="1"/>
</dbReference>
<dbReference type="PROSITE" id="PS00211">
    <property type="entry name" value="ABC_TRANSPORTER_1"/>
    <property type="match status" value="1"/>
</dbReference>
<gene>
    <name evidence="12 14" type="primary">ftsE</name>
    <name evidence="14" type="ORF">QP433_02780</name>
</gene>
<evidence type="ECO:0000256" key="5">
    <source>
        <dbReference type="ARBA" id="ARBA00022618"/>
    </source>
</evidence>
<comment type="caution">
    <text evidence="14">The sequence shown here is derived from an EMBL/GenBank/DDBJ whole genome shotgun (WGS) entry which is preliminary data.</text>
</comment>
<dbReference type="InterPro" id="IPR003439">
    <property type="entry name" value="ABC_transporter-like_ATP-bd"/>
</dbReference>
<evidence type="ECO:0000256" key="9">
    <source>
        <dbReference type="ARBA" id="ARBA00023306"/>
    </source>
</evidence>
<dbReference type="GO" id="GO:0005524">
    <property type="term" value="F:ATP binding"/>
    <property type="evidence" value="ECO:0007669"/>
    <property type="project" value="UniProtKB-UniRule"/>
</dbReference>
<evidence type="ECO:0000256" key="11">
    <source>
        <dbReference type="ARBA" id="ARBA00055994"/>
    </source>
</evidence>
<evidence type="ECO:0000256" key="4">
    <source>
        <dbReference type="ARBA" id="ARBA00022475"/>
    </source>
</evidence>
<dbReference type="Pfam" id="PF00005">
    <property type="entry name" value="ABC_tran"/>
    <property type="match status" value="1"/>
</dbReference>
<evidence type="ECO:0000313" key="15">
    <source>
        <dbReference type="Proteomes" id="UP001229251"/>
    </source>
</evidence>
<dbReference type="EMBL" id="JASOOE010000004">
    <property type="protein sequence ID" value="MDK7186898.1"/>
    <property type="molecule type" value="Genomic_DNA"/>
</dbReference>
<evidence type="ECO:0000256" key="7">
    <source>
        <dbReference type="ARBA" id="ARBA00022840"/>
    </source>
</evidence>
<evidence type="ECO:0000313" key="14">
    <source>
        <dbReference type="EMBL" id="MDK7186898.1"/>
    </source>
</evidence>
<reference evidence="14" key="1">
    <citation type="submission" date="2023-05" db="EMBL/GenBank/DDBJ databases">
        <title>Cataloging the Phylogenetic Diversity of Human Bladder Bacteria.</title>
        <authorList>
            <person name="Du J."/>
        </authorList>
    </citation>
    <scope>NUCLEOTIDE SEQUENCE</scope>
    <source>
        <strain evidence="14">UMB1231</strain>
    </source>
</reference>
<feature type="domain" description="ABC transporter" evidence="13">
    <location>
        <begin position="4"/>
        <end position="230"/>
    </location>
</feature>
<dbReference type="Proteomes" id="UP001229251">
    <property type="component" value="Unassembled WGS sequence"/>
</dbReference>
<dbReference type="InterPro" id="IPR017871">
    <property type="entry name" value="ABC_transporter-like_CS"/>
</dbReference>
<evidence type="ECO:0000256" key="2">
    <source>
        <dbReference type="ARBA" id="ARBA00020019"/>
    </source>
</evidence>
<dbReference type="PANTHER" id="PTHR24220">
    <property type="entry name" value="IMPORT ATP-BINDING PROTEIN"/>
    <property type="match status" value="1"/>
</dbReference>
<keyword evidence="4 12" id="KW-1003">Cell membrane</keyword>
<evidence type="ECO:0000259" key="13">
    <source>
        <dbReference type="PROSITE" id="PS50893"/>
    </source>
</evidence>